<dbReference type="STRING" id="1547445.LO80_08985"/>
<sequence>MPQITLEISDTFDINIAKKIIDESQVFLVEKLPTKLETFKSRIYRYIACSVGGDLDKEIIHLQIKVLAGRTQEHLNDLVHKLKLELTSLLDKNVDISKYNLTLEMIELSSAYAN</sequence>
<dbReference type="RefSeq" id="WP_040010466.1">
    <property type="nucleotide sequence ID" value="NZ_CP009574.1"/>
</dbReference>
<dbReference type="KEGG" id="frf:LO80_08985"/>
<dbReference type="Proteomes" id="UP000029672">
    <property type="component" value="Chromosome"/>
</dbReference>
<gene>
    <name evidence="1" type="ORF">LO80_08985</name>
</gene>
<proteinExistence type="predicted"/>
<evidence type="ECO:0000313" key="1">
    <source>
        <dbReference type="EMBL" id="AIT10092.1"/>
    </source>
</evidence>
<accession>A0A097ERC1</accession>
<dbReference type="SUPFAM" id="SSF55331">
    <property type="entry name" value="Tautomerase/MIF"/>
    <property type="match status" value="1"/>
</dbReference>
<organism evidence="1 2">
    <name type="scientific">Candidatus Francisella endociliophora</name>
    <dbReference type="NCBI Taxonomy" id="653937"/>
    <lineage>
        <taxon>Bacteria</taxon>
        <taxon>Pseudomonadati</taxon>
        <taxon>Pseudomonadota</taxon>
        <taxon>Gammaproteobacteria</taxon>
        <taxon>Thiotrichales</taxon>
        <taxon>Francisellaceae</taxon>
        <taxon>Francisella</taxon>
    </lineage>
</organism>
<evidence type="ECO:0000313" key="2">
    <source>
        <dbReference type="Proteomes" id="UP000029672"/>
    </source>
</evidence>
<dbReference type="Gene3D" id="3.30.429.10">
    <property type="entry name" value="Macrophage Migration Inhibitory Factor"/>
    <property type="match status" value="1"/>
</dbReference>
<dbReference type="eggNOG" id="COG3232">
    <property type="taxonomic scope" value="Bacteria"/>
</dbReference>
<protein>
    <recommendedName>
        <fullName evidence="3">5-carboxymethyl-2-hydroxymuconate isomerase</fullName>
    </recommendedName>
</protein>
<dbReference type="AlphaFoldDB" id="A0A097ERC1"/>
<keyword evidence="2" id="KW-1185">Reference proteome</keyword>
<dbReference type="EMBL" id="CP009574">
    <property type="protein sequence ID" value="AIT10092.1"/>
    <property type="molecule type" value="Genomic_DNA"/>
</dbReference>
<dbReference type="OrthoDB" id="9814215at2"/>
<evidence type="ECO:0008006" key="3">
    <source>
        <dbReference type="Google" id="ProtNLM"/>
    </source>
</evidence>
<name>A0A097ERC1_9GAMM</name>
<dbReference type="HOGENOM" id="CLU_2117465_0_0_6"/>
<reference evidence="1 2" key="1">
    <citation type="submission" date="2014-10" db="EMBL/GenBank/DDBJ databases">
        <title>Whole genome sequence of Francisella endociliophora strain FSC1006, isolated from a laboratory culture of the marine ciliate Euplotes raikovi.</title>
        <authorList>
            <person name="Granberg M."/>
            <person name="Backman S."/>
            <person name="Lundmark E."/>
            <person name="Nilsson E."/>
            <person name="Karlsson E."/>
            <person name="Thelaus J."/>
            <person name="Ohrman C."/>
            <person name="Larkeryd A."/>
            <person name="Stenberg P."/>
        </authorList>
    </citation>
    <scope>NUCLEOTIDE SEQUENCE [LARGE SCALE GENOMIC DNA]</scope>
    <source>
        <strain evidence="1 2">FSC1006</strain>
    </source>
</reference>
<dbReference type="InterPro" id="IPR014347">
    <property type="entry name" value="Tautomerase/MIF_sf"/>
</dbReference>